<organism evidence="1 2">
    <name type="scientific">Zarea fungicola</name>
    <dbReference type="NCBI Taxonomy" id="93591"/>
    <lineage>
        <taxon>Eukaryota</taxon>
        <taxon>Fungi</taxon>
        <taxon>Dikarya</taxon>
        <taxon>Ascomycota</taxon>
        <taxon>Pezizomycotina</taxon>
        <taxon>Sordariomycetes</taxon>
        <taxon>Hypocreomycetidae</taxon>
        <taxon>Hypocreales</taxon>
        <taxon>Cordycipitaceae</taxon>
        <taxon>Zarea</taxon>
    </lineage>
</organism>
<evidence type="ECO:0000313" key="2">
    <source>
        <dbReference type="Proteomes" id="UP001143910"/>
    </source>
</evidence>
<accession>A0ACC1NSK9</accession>
<keyword evidence="2" id="KW-1185">Reference proteome</keyword>
<gene>
    <name evidence="1" type="ORF">NQ176_g1802</name>
</gene>
<dbReference type="EMBL" id="JANJQO010000110">
    <property type="protein sequence ID" value="KAJ2981803.1"/>
    <property type="molecule type" value="Genomic_DNA"/>
</dbReference>
<evidence type="ECO:0000313" key="1">
    <source>
        <dbReference type="EMBL" id="KAJ2981803.1"/>
    </source>
</evidence>
<name>A0ACC1NSK9_9HYPO</name>
<protein>
    <submittedName>
        <fullName evidence="1">Uncharacterized protein</fullName>
    </submittedName>
</protein>
<dbReference type="Proteomes" id="UP001143910">
    <property type="component" value="Unassembled WGS sequence"/>
</dbReference>
<proteinExistence type="predicted"/>
<sequence>MSRIVKKVVVAGATGRMGPAVLKHLLERHFEVSVLTREPSTAKLPSGLELIKADYSSTEALTPSLLGKNFDAMIILLNRRLAAEKAATLEAAIAARIPHVIPSLFAFPVDNPDFENDAFMRPMYLGAQHFMQKAATGCFTHTTFHTGLFWEWQMDNDNVLKLYENGKPSFIFDGGEKPATYTHTDDIGRAIAVSLQKLDQTANKEFFIQSTALTQNKMLQIAREADPEREFPVIHVESSKIQDDNTVVTDQGEQTLSPYAAFTGRITYGMHLAYFNQENLSNELFGIEQWTEEKLKNEISRRVKSPDAYPRMF</sequence>
<comment type="caution">
    <text evidence="1">The sequence shown here is derived from an EMBL/GenBank/DDBJ whole genome shotgun (WGS) entry which is preliminary data.</text>
</comment>
<reference evidence="1" key="1">
    <citation type="submission" date="2022-08" db="EMBL/GenBank/DDBJ databases">
        <title>Genome Sequence of Lecanicillium fungicola.</title>
        <authorList>
            <person name="Buettner E."/>
        </authorList>
    </citation>
    <scope>NUCLEOTIDE SEQUENCE</scope>
    <source>
        <strain evidence="1">Babe33</strain>
    </source>
</reference>